<keyword evidence="1" id="KW-0677">Repeat</keyword>
<dbReference type="PANTHER" id="PTHR47485:SF1">
    <property type="entry name" value="THYLAKOID LUMENAL 17.4 KDA PROTEIN, CHLOROPLASTIC"/>
    <property type="match status" value="1"/>
</dbReference>
<organism evidence="2 3">
    <name type="scientific">Bittarella massiliensis</name>
    <name type="common">ex Durand et al. 2017</name>
    <dbReference type="NCBI Taxonomy" id="1720313"/>
    <lineage>
        <taxon>Bacteria</taxon>
        <taxon>Bacillati</taxon>
        <taxon>Bacillota</taxon>
        <taxon>Clostridia</taxon>
        <taxon>Eubacteriales</taxon>
        <taxon>Oscillospiraceae</taxon>
        <taxon>Bittarella (ex Durand et al. 2017)</taxon>
    </lineage>
</organism>
<evidence type="ECO:0000313" key="2">
    <source>
        <dbReference type="EMBL" id="MCQ4948056.1"/>
    </source>
</evidence>
<dbReference type="EMBL" id="JANGAB010000001">
    <property type="protein sequence ID" value="MCQ4948056.1"/>
    <property type="molecule type" value="Genomic_DNA"/>
</dbReference>
<dbReference type="PANTHER" id="PTHR47485">
    <property type="entry name" value="THYLAKOID LUMENAL 17.4 KDA PROTEIN, CHLOROPLASTIC"/>
    <property type="match status" value="1"/>
</dbReference>
<gene>
    <name evidence="2" type="ORF">NE646_00020</name>
</gene>
<dbReference type="Proteomes" id="UP001205063">
    <property type="component" value="Unassembled WGS sequence"/>
</dbReference>
<dbReference type="InterPro" id="IPR001646">
    <property type="entry name" value="5peptide_repeat"/>
</dbReference>
<dbReference type="Gene3D" id="2.160.20.80">
    <property type="entry name" value="E3 ubiquitin-protein ligase SopA"/>
    <property type="match status" value="2"/>
</dbReference>
<comment type="caution">
    <text evidence="2">The sequence shown here is derived from an EMBL/GenBank/DDBJ whole genome shotgun (WGS) entry which is preliminary data.</text>
</comment>
<dbReference type="Pfam" id="PF00805">
    <property type="entry name" value="Pentapeptide"/>
    <property type="match status" value="3"/>
</dbReference>
<dbReference type="RefSeq" id="WP_256135060.1">
    <property type="nucleotide sequence ID" value="NZ_JANGAB010000001.1"/>
</dbReference>
<reference evidence="2" key="1">
    <citation type="submission" date="2022-06" db="EMBL/GenBank/DDBJ databases">
        <title>Isolation of gut microbiota from human fecal samples.</title>
        <authorList>
            <person name="Pamer E.G."/>
            <person name="Barat B."/>
            <person name="Waligurski E."/>
            <person name="Medina S."/>
            <person name="Paddock L."/>
            <person name="Mostad J."/>
        </authorList>
    </citation>
    <scope>NUCLEOTIDE SEQUENCE</scope>
    <source>
        <strain evidence="2">DFI.7.96</strain>
    </source>
</reference>
<name>A0AAW5K4Y5_9FIRM</name>
<dbReference type="AlphaFoldDB" id="A0AAW5K4Y5"/>
<evidence type="ECO:0000313" key="3">
    <source>
        <dbReference type="Proteomes" id="UP001205063"/>
    </source>
</evidence>
<protein>
    <submittedName>
        <fullName evidence="2">Pentapeptide repeat-containing protein</fullName>
    </submittedName>
</protein>
<proteinExistence type="predicted"/>
<sequence>MKEKISAYIDGLFAPYTGAESAQELKSDLLADLDERFDELVAQGKDEATALVETLDSIGDIEETLGEMAALTGALRRQVLNHFSASSLRDSDFSGLALRGGKFDSSDLKGADFSGADLTGGSFKASSLRGANFDRADLTDCNFTVLDLREASFRGAVLVRTRFDKSDLGGTRFGQTRLVDCSFSMSDLRGAEWDGCVVEGGDFQGAGLRGLSFEGVTFRGVSLGRADLKRTSFRGAVLQSVSFQPPFALTNKYYTAIKTICFDGAQMDKLTYNSLRGVGANLTGAICL</sequence>
<dbReference type="SUPFAM" id="SSF141571">
    <property type="entry name" value="Pentapeptide repeat-like"/>
    <property type="match status" value="1"/>
</dbReference>
<evidence type="ECO:0000256" key="1">
    <source>
        <dbReference type="ARBA" id="ARBA00022737"/>
    </source>
</evidence>
<accession>A0AAW5K4Y5</accession>